<protein>
    <recommendedName>
        <fullName evidence="2">Sm domain-containing protein</fullName>
    </recommendedName>
</protein>
<feature type="compositionally biased region" description="Basic and acidic residues" evidence="1">
    <location>
        <begin position="83"/>
        <end position="92"/>
    </location>
</feature>
<dbReference type="GO" id="GO:0005683">
    <property type="term" value="C:U7 snRNP"/>
    <property type="evidence" value="ECO:0007669"/>
    <property type="project" value="TreeGrafter"/>
</dbReference>
<feature type="domain" description="Sm" evidence="2">
    <location>
        <begin position="97"/>
        <end position="188"/>
    </location>
</feature>
<dbReference type="InterPro" id="IPR001163">
    <property type="entry name" value="Sm_dom_euk/arc"/>
</dbReference>
<dbReference type="OMA" id="HWNIILR"/>
<sequence length="188" mass="21278">MDDARLNALSEQFDPAVALLYADRIVPVDGAPRDTVRHCASLLHPSDPNYRPRRSHTRARPRRAPPAANPRDQQEHALAGPEPKPEDARHVDGPLGLLSTLLERRLRVRVVIRRHKGVRGCCTGYLKAFDKHFNMVLLDVEETFHDFEWTDRANGNGRRKRKVVRRRCVRQLLIRGDAVVIVGSAPPG</sequence>
<feature type="region of interest" description="Disordered" evidence="1">
    <location>
        <begin position="41"/>
        <end position="92"/>
    </location>
</feature>
<gene>
    <name evidence="3" type="ORF">PBRA_002481</name>
</gene>
<dbReference type="GO" id="GO:0071209">
    <property type="term" value="F:U7 snRNA binding"/>
    <property type="evidence" value="ECO:0007669"/>
    <property type="project" value="InterPro"/>
</dbReference>
<dbReference type="AlphaFoldDB" id="A0A0G4J4N7"/>
<evidence type="ECO:0000313" key="3">
    <source>
        <dbReference type="EMBL" id="CEP02216.1"/>
    </source>
</evidence>
<feature type="compositionally biased region" description="Basic residues" evidence="1">
    <location>
        <begin position="51"/>
        <end position="63"/>
    </location>
</feature>
<dbReference type="SMART" id="SM00651">
    <property type="entry name" value="Sm"/>
    <property type="match status" value="1"/>
</dbReference>
<dbReference type="SUPFAM" id="SSF50182">
    <property type="entry name" value="Sm-like ribonucleoproteins"/>
    <property type="match status" value="1"/>
</dbReference>
<proteinExistence type="predicted"/>
<dbReference type="EMBL" id="CDSF01000122">
    <property type="protein sequence ID" value="CEP02216.1"/>
    <property type="molecule type" value="Genomic_DNA"/>
</dbReference>
<accession>A0A0G4J4N7</accession>
<dbReference type="Proteomes" id="UP000039324">
    <property type="component" value="Unassembled WGS sequence"/>
</dbReference>
<dbReference type="InterPro" id="IPR039267">
    <property type="entry name" value="Lsm11"/>
</dbReference>
<keyword evidence="4" id="KW-1185">Reference proteome</keyword>
<evidence type="ECO:0000259" key="2">
    <source>
        <dbReference type="PROSITE" id="PS52002"/>
    </source>
</evidence>
<dbReference type="STRING" id="37360.A0A0G4J4N7"/>
<dbReference type="OrthoDB" id="10002367at2759"/>
<dbReference type="InterPro" id="IPR010920">
    <property type="entry name" value="LSM_dom_sf"/>
</dbReference>
<name>A0A0G4J4N7_PLABS</name>
<dbReference type="PANTHER" id="PTHR21415:SF1">
    <property type="entry name" value="U7 SNRNA-ASSOCIATED SM-LIKE PROTEIN LSM11"/>
    <property type="match status" value="1"/>
</dbReference>
<dbReference type="Pfam" id="PF01423">
    <property type="entry name" value="LSM"/>
    <property type="match status" value="1"/>
</dbReference>
<dbReference type="GO" id="GO:0006398">
    <property type="term" value="P:mRNA 3'-end processing by stem-loop binding and cleavage"/>
    <property type="evidence" value="ECO:0007669"/>
    <property type="project" value="TreeGrafter"/>
</dbReference>
<dbReference type="InterPro" id="IPR047575">
    <property type="entry name" value="Sm"/>
</dbReference>
<evidence type="ECO:0000256" key="1">
    <source>
        <dbReference type="SAM" id="MobiDB-lite"/>
    </source>
</evidence>
<evidence type="ECO:0000313" key="4">
    <source>
        <dbReference type="Proteomes" id="UP000039324"/>
    </source>
</evidence>
<dbReference type="PROSITE" id="PS52002">
    <property type="entry name" value="SM"/>
    <property type="match status" value="1"/>
</dbReference>
<reference evidence="3 4" key="1">
    <citation type="submission" date="2015-02" db="EMBL/GenBank/DDBJ databases">
        <authorList>
            <person name="Chooi Y.-H."/>
        </authorList>
    </citation>
    <scope>NUCLEOTIDE SEQUENCE [LARGE SCALE GENOMIC DNA]</scope>
    <source>
        <strain evidence="3">E3</strain>
    </source>
</reference>
<organism evidence="3 4">
    <name type="scientific">Plasmodiophora brassicae</name>
    <name type="common">Clubroot disease agent</name>
    <dbReference type="NCBI Taxonomy" id="37360"/>
    <lineage>
        <taxon>Eukaryota</taxon>
        <taxon>Sar</taxon>
        <taxon>Rhizaria</taxon>
        <taxon>Endomyxa</taxon>
        <taxon>Phytomyxea</taxon>
        <taxon>Plasmodiophorida</taxon>
        <taxon>Plasmodiophoridae</taxon>
        <taxon>Plasmodiophora</taxon>
    </lineage>
</organism>
<dbReference type="PANTHER" id="PTHR21415">
    <property type="entry name" value="U7 SNRNA-ASSOCIATED SM-LIKE PROTEIN LSM11"/>
    <property type="match status" value="1"/>
</dbReference>
<dbReference type="Gene3D" id="2.30.30.100">
    <property type="match status" value="1"/>
</dbReference>